<protein>
    <submittedName>
        <fullName evidence="3">Glycerol-3-phosphate dehydrogenase</fullName>
    </submittedName>
</protein>
<dbReference type="RefSeq" id="WP_091749160.1">
    <property type="nucleotide sequence ID" value="NZ_FODY01000020.1"/>
</dbReference>
<dbReference type="STRING" id="112903.SAMN04490178_12018"/>
<gene>
    <name evidence="3" type="ORF">SAMN04490178_12018</name>
</gene>
<dbReference type="SUPFAM" id="SSF51905">
    <property type="entry name" value="FAD/NAD(P)-binding domain"/>
    <property type="match status" value="1"/>
</dbReference>
<keyword evidence="4" id="KW-1185">Reference proteome</keyword>
<sequence length="500" mass="53285">MSTLKSDVVIIGGGIVGTAIARELAKYQLRVVLLEKEPELAAGTTKANSAILHAGFDAKPGTLKARLNVRGNALYHALREELSLAIQWIGSLVVATDKEELQTIAELLNRGNQNQVPGLALLSREEALTKEPGLVNAEGALWAPSTGIFLPFDAALAFAENAAQNGVQILTECPVTNMEITNGRITGVRTPQGSITASYVINAAGLYADTVARLAGDSSFTLTPRKGEYILFDKNAGPRVNHVLFPTPTKHSKGILVAPTVHGNTFIGPNAQNMPEEENLAIAAKENLATTAAGFQEVITGAKRLFPAIPLNASITEFSGLRAVADSDDFVIRPSTVVNGLIHAAGIQSPGLTAAPAIAELVAELLKECGLLLLPKKKFISHNEPKIVFRELSNEQKQTLIRKNPLYGRVICRCETVTEAEIVAAIHSPCGAKTVDGVKRRTRAGMGRCQGGFCGPKVAAILARELQVPLTAIRKETAQSYLFYDKIPVDAGGNQSETIR</sequence>
<dbReference type="EMBL" id="FODY01000020">
    <property type="protein sequence ID" value="SEP34774.1"/>
    <property type="molecule type" value="Genomic_DNA"/>
</dbReference>
<dbReference type="PANTHER" id="PTHR42720:SF1">
    <property type="entry name" value="GLYCEROL 3-PHOSPHATE OXIDASE"/>
    <property type="match status" value="1"/>
</dbReference>
<proteinExistence type="predicted"/>
<dbReference type="Gene3D" id="3.50.50.60">
    <property type="entry name" value="FAD/NAD(P)-binding domain"/>
    <property type="match status" value="1"/>
</dbReference>
<dbReference type="CDD" id="cd19946">
    <property type="entry name" value="GlpA-like_Fer2_BFD-like"/>
    <property type="match status" value="1"/>
</dbReference>
<dbReference type="InterPro" id="IPR006076">
    <property type="entry name" value="FAD-dep_OxRdtase"/>
</dbReference>
<dbReference type="InterPro" id="IPR041854">
    <property type="entry name" value="BFD-like_2Fe2S-bd_dom_sf"/>
</dbReference>
<name>A0A1H8X4D8_9FIRM</name>
<dbReference type="AlphaFoldDB" id="A0A1H8X4D8"/>
<dbReference type="Pfam" id="PF01266">
    <property type="entry name" value="DAO"/>
    <property type="match status" value="1"/>
</dbReference>
<dbReference type="Pfam" id="PF04324">
    <property type="entry name" value="Fer2_BFD"/>
    <property type="match status" value="1"/>
</dbReference>
<dbReference type="InterPro" id="IPR052745">
    <property type="entry name" value="G3P_Oxidase/Oxidoreductase"/>
</dbReference>
<evidence type="ECO:0000313" key="3">
    <source>
        <dbReference type="EMBL" id="SEP34774.1"/>
    </source>
</evidence>
<feature type="domain" description="BFD-like [2Fe-2S]-binding" evidence="2">
    <location>
        <begin position="410"/>
        <end position="464"/>
    </location>
</feature>
<reference evidence="3 4" key="1">
    <citation type="submission" date="2016-10" db="EMBL/GenBank/DDBJ databases">
        <authorList>
            <person name="de Groot N.N."/>
        </authorList>
    </citation>
    <scope>NUCLEOTIDE SEQUENCE [LARGE SCALE GENOMIC DNA]</scope>
    <source>
        <strain evidence="3 4">DSM 13305</strain>
    </source>
</reference>
<evidence type="ECO:0000259" key="1">
    <source>
        <dbReference type="Pfam" id="PF01266"/>
    </source>
</evidence>
<organism evidence="3 4">
    <name type="scientific">Propionispora vibrioides</name>
    <dbReference type="NCBI Taxonomy" id="112903"/>
    <lineage>
        <taxon>Bacteria</taxon>
        <taxon>Bacillati</taxon>
        <taxon>Bacillota</taxon>
        <taxon>Negativicutes</taxon>
        <taxon>Selenomonadales</taxon>
        <taxon>Sporomusaceae</taxon>
        <taxon>Propionispora</taxon>
    </lineage>
</organism>
<accession>A0A1H8X4D8</accession>
<feature type="domain" description="FAD dependent oxidoreductase" evidence="1">
    <location>
        <begin position="7"/>
        <end position="365"/>
    </location>
</feature>
<dbReference type="Proteomes" id="UP000198847">
    <property type="component" value="Unassembled WGS sequence"/>
</dbReference>
<dbReference type="PANTHER" id="PTHR42720">
    <property type="entry name" value="GLYCEROL-3-PHOSPHATE DEHYDROGENASE"/>
    <property type="match status" value="1"/>
</dbReference>
<dbReference type="OrthoDB" id="9801699at2"/>
<dbReference type="Gene3D" id="1.10.10.1100">
    <property type="entry name" value="BFD-like [2Fe-2S]-binding domain"/>
    <property type="match status" value="1"/>
</dbReference>
<dbReference type="Gene3D" id="3.30.9.10">
    <property type="entry name" value="D-Amino Acid Oxidase, subunit A, domain 2"/>
    <property type="match status" value="1"/>
</dbReference>
<dbReference type="InterPro" id="IPR036188">
    <property type="entry name" value="FAD/NAD-bd_sf"/>
</dbReference>
<evidence type="ECO:0000259" key="2">
    <source>
        <dbReference type="Pfam" id="PF04324"/>
    </source>
</evidence>
<dbReference type="InterPro" id="IPR007419">
    <property type="entry name" value="BFD-like_2Fe2S-bd_dom"/>
</dbReference>
<evidence type="ECO:0000313" key="4">
    <source>
        <dbReference type="Proteomes" id="UP000198847"/>
    </source>
</evidence>